<comment type="similarity">
    <text evidence="1 3">Belongs to the enoyl-CoA hydratase/isomerase family.</text>
</comment>
<name>A0A6A6Q033_9PEZI</name>
<dbReference type="AlphaFoldDB" id="A0A6A6Q033"/>
<dbReference type="GO" id="GO:0003824">
    <property type="term" value="F:catalytic activity"/>
    <property type="evidence" value="ECO:0007669"/>
    <property type="project" value="InterPro"/>
</dbReference>
<keyword evidence="6" id="KW-1185">Reference proteome</keyword>
<organism evidence="5 6">
    <name type="scientific">Neohortaea acidophila</name>
    <dbReference type="NCBI Taxonomy" id="245834"/>
    <lineage>
        <taxon>Eukaryota</taxon>
        <taxon>Fungi</taxon>
        <taxon>Dikarya</taxon>
        <taxon>Ascomycota</taxon>
        <taxon>Pezizomycotina</taxon>
        <taxon>Dothideomycetes</taxon>
        <taxon>Dothideomycetidae</taxon>
        <taxon>Mycosphaerellales</taxon>
        <taxon>Teratosphaeriaceae</taxon>
        <taxon>Neohortaea</taxon>
    </lineage>
</organism>
<gene>
    <name evidence="5" type="ORF">BDY17DRAFT_322637</name>
</gene>
<dbReference type="InterPro" id="IPR018376">
    <property type="entry name" value="Enoyl-CoA_hyd/isom_CS"/>
</dbReference>
<evidence type="ECO:0000256" key="1">
    <source>
        <dbReference type="ARBA" id="ARBA00005254"/>
    </source>
</evidence>
<dbReference type="Pfam" id="PF00378">
    <property type="entry name" value="ECH_1"/>
    <property type="match status" value="1"/>
</dbReference>
<keyword evidence="2" id="KW-0843">Virulence</keyword>
<dbReference type="PANTHER" id="PTHR11941">
    <property type="entry name" value="ENOYL-COA HYDRATASE-RELATED"/>
    <property type="match status" value="1"/>
</dbReference>
<dbReference type="PROSITE" id="PS00166">
    <property type="entry name" value="ENOYL_COA_HYDRATASE"/>
    <property type="match status" value="1"/>
</dbReference>
<protein>
    <submittedName>
        <fullName evidence="5">ClpP/crotonase-like domain-containing protein</fullName>
    </submittedName>
</protein>
<reference evidence="5" key="1">
    <citation type="journal article" date="2020" name="Stud. Mycol.">
        <title>101 Dothideomycetes genomes: a test case for predicting lifestyles and emergence of pathogens.</title>
        <authorList>
            <person name="Haridas S."/>
            <person name="Albert R."/>
            <person name="Binder M."/>
            <person name="Bloem J."/>
            <person name="Labutti K."/>
            <person name="Salamov A."/>
            <person name="Andreopoulos B."/>
            <person name="Baker S."/>
            <person name="Barry K."/>
            <person name="Bills G."/>
            <person name="Bluhm B."/>
            <person name="Cannon C."/>
            <person name="Castanera R."/>
            <person name="Culley D."/>
            <person name="Daum C."/>
            <person name="Ezra D."/>
            <person name="Gonzalez J."/>
            <person name="Henrissat B."/>
            <person name="Kuo A."/>
            <person name="Liang C."/>
            <person name="Lipzen A."/>
            <person name="Lutzoni F."/>
            <person name="Magnuson J."/>
            <person name="Mondo S."/>
            <person name="Nolan M."/>
            <person name="Ohm R."/>
            <person name="Pangilinan J."/>
            <person name="Park H.-J."/>
            <person name="Ramirez L."/>
            <person name="Alfaro M."/>
            <person name="Sun H."/>
            <person name="Tritt A."/>
            <person name="Yoshinaga Y."/>
            <person name="Zwiers L.-H."/>
            <person name="Turgeon B."/>
            <person name="Goodwin S."/>
            <person name="Spatafora J."/>
            <person name="Crous P."/>
            <person name="Grigoriev I."/>
        </authorList>
    </citation>
    <scope>NUCLEOTIDE SEQUENCE</scope>
    <source>
        <strain evidence="5">CBS 113389</strain>
    </source>
</reference>
<dbReference type="EMBL" id="MU001633">
    <property type="protein sequence ID" value="KAF2485828.1"/>
    <property type="molecule type" value="Genomic_DNA"/>
</dbReference>
<dbReference type="Gene3D" id="3.90.226.10">
    <property type="entry name" value="2-enoyl-CoA Hydratase, Chain A, domain 1"/>
    <property type="match status" value="1"/>
</dbReference>
<dbReference type="CDD" id="cd06558">
    <property type="entry name" value="crotonase-like"/>
    <property type="match status" value="1"/>
</dbReference>
<accession>A0A6A6Q033</accession>
<proteinExistence type="inferred from homology"/>
<feature type="region of interest" description="Disordered" evidence="4">
    <location>
        <begin position="1"/>
        <end position="23"/>
    </location>
</feature>
<evidence type="ECO:0000256" key="4">
    <source>
        <dbReference type="SAM" id="MobiDB-lite"/>
    </source>
</evidence>
<dbReference type="Proteomes" id="UP000799767">
    <property type="component" value="Unassembled WGS sequence"/>
</dbReference>
<dbReference type="SUPFAM" id="SSF52096">
    <property type="entry name" value="ClpP/crotonase"/>
    <property type="match status" value="1"/>
</dbReference>
<dbReference type="InterPro" id="IPR001753">
    <property type="entry name" value="Enoyl-CoA_hydra/iso"/>
</dbReference>
<dbReference type="GO" id="GO:0006635">
    <property type="term" value="P:fatty acid beta-oxidation"/>
    <property type="evidence" value="ECO:0007669"/>
    <property type="project" value="TreeGrafter"/>
</dbReference>
<dbReference type="InterPro" id="IPR029045">
    <property type="entry name" value="ClpP/crotonase-like_dom_sf"/>
</dbReference>
<evidence type="ECO:0000256" key="3">
    <source>
        <dbReference type="RuleBase" id="RU003707"/>
    </source>
</evidence>
<evidence type="ECO:0000256" key="2">
    <source>
        <dbReference type="ARBA" id="ARBA00023026"/>
    </source>
</evidence>
<dbReference type="OrthoDB" id="410701at2759"/>
<dbReference type="GeneID" id="54477849"/>
<sequence>MFAAKKRLQQLGEHIQPSTKSESGDILCTVHEHSPGHNVAHIIFSNPTKLNVASGRLLKKLIAICSELGKDPALRVVVLSGAPPTSPGKAASWIGGADIQELSRLASADDARKYIAPVHEACVALQNVPVPVIARVNGYALGAGLELMISCDLRIVTKASRFGMPEAKIGLPSVVEAALFPSYIGIGRTRRLVYLAENIPADTAEKWGLVERIVEDEGELDRAVEEWVDTIVGMGPQSIRNQKRLMRRWEHGTLQEGIEAGVEALAESYEDGGKEAKEYMKRFLGKRR</sequence>
<dbReference type="PANTHER" id="PTHR11941:SF54">
    <property type="entry name" value="ENOYL-COA HYDRATASE, MITOCHONDRIAL"/>
    <property type="match status" value="1"/>
</dbReference>
<dbReference type="RefSeq" id="XP_033592397.1">
    <property type="nucleotide sequence ID" value="XM_033736847.1"/>
</dbReference>
<evidence type="ECO:0000313" key="6">
    <source>
        <dbReference type="Proteomes" id="UP000799767"/>
    </source>
</evidence>
<evidence type="ECO:0000313" key="5">
    <source>
        <dbReference type="EMBL" id="KAF2485828.1"/>
    </source>
</evidence>